<sequence>MFSSEEIRTFTDEAPDNQFLFTKVAMIFGIMGACQEIWKEPGTKNKNTTNVIFTITGKSHDICKKNTYINLRPEVCATPSFLQANCEIFKSFRCKFIYRTLFSKNFCNCISRCWWRYYCAKKHGGWKSMTLAEGYIENSIQNKINVSNTMLNSIENRSNEINISLPSSSTVNTYKSRTSNKFYKLYYY</sequence>
<dbReference type="Proteomes" id="UP001162162">
    <property type="component" value="Unassembled WGS sequence"/>
</dbReference>
<evidence type="ECO:0000313" key="1">
    <source>
        <dbReference type="EMBL" id="KAJ8942147.1"/>
    </source>
</evidence>
<name>A0AAV8XSV8_9CUCU</name>
<evidence type="ECO:0008006" key="3">
    <source>
        <dbReference type="Google" id="ProtNLM"/>
    </source>
</evidence>
<protein>
    <recommendedName>
        <fullName evidence="3">MRH domain-containing protein</fullName>
    </recommendedName>
</protein>
<comment type="caution">
    <text evidence="1">The sequence shown here is derived from an EMBL/GenBank/DDBJ whole genome shotgun (WGS) entry which is preliminary data.</text>
</comment>
<keyword evidence="2" id="KW-1185">Reference proteome</keyword>
<organism evidence="1 2">
    <name type="scientific">Aromia moschata</name>
    <dbReference type="NCBI Taxonomy" id="1265417"/>
    <lineage>
        <taxon>Eukaryota</taxon>
        <taxon>Metazoa</taxon>
        <taxon>Ecdysozoa</taxon>
        <taxon>Arthropoda</taxon>
        <taxon>Hexapoda</taxon>
        <taxon>Insecta</taxon>
        <taxon>Pterygota</taxon>
        <taxon>Neoptera</taxon>
        <taxon>Endopterygota</taxon>
        <taxon>Coleoptera</taxon>
        <taxon>Polyphaga</taxon>
        <taxon>Cucujiformia</taxon>
        <taxon>Chrysomeloidea</taxon>
        <taxon>Cerambycidae</taxon>
        <taxon>Cerambycinae</taxon>
        <taxon>Callichromatini</taxon>
        <taxon>Aromia</taxon>
    </lineage>
</organism>
<dbReference type="AlphaFoldDB" id="A0AAV8XSV8"/>
<accession>A0AAV8XSV8</accession>
<reference evidence="1" key="1">
    <citation type="journal article" date="2023" name="Insect Mol. Biol.">
        <title>Genome sequencing provides insights into the evolution of gene families encoding plant cell wall-degrading enzymes in longhorned beetles.</title>
        <authorList>
            <person name="Shin N.R."/>
            <person name="Okamura Y."/>
            <person name="Kirsch R."/>
            <person name="Pauchet Y."/>
        </authorList>
    </citation>
    <scope>NUCLEOTIDE SEQUENCE</scope>
    <source>
        <strain evidence="1">AMC_N1</strain>
    </source>
</reference>
<gene>
    <name evidence="1" type="ORF">NQ318_021657</name>
</gene>
<proteinExistence type="predicted"/>
<evidence type="ECO:0000313" key="2">
    <source>
        <dbReference type="Proteomes" id="UP001162162"/>
    </source>
</evidence>
<dbReference type="EMBL" id="JAPWTK010000341">
    <property type="protein sequence ID" value="KAJ8942147.1"/>
    <property type="molecule type" value="Genomic_DNA"/>
</dbReference>